<keyword evidence="10" id="KW-1185">Reference proteome</keyword>
<dbReference type="InterPro" id="IPR015947">
    <property type="entry name" value="PUA-like_sf"/>
</dbReference>
<evidence type="ECO:0000313" key="9">
    <source>
        <dbReference type="EMBL" id="PWL07828.1"/>
    </source>
</evidence>
<dbReference type="InterPro" id="IPR004521">
    <property type="entry name" value="Uncharacterised_CHP00451"/>
</dbReference>
<dbReference type="OrthoDB" id="35866at2157"/>
<dbReference type="InterPro" id="IPR036974">
    <property type="entry name" value="PUA_sf"/>
</dbReference>
<protein>
    <recommendedName>
        <fullName evidence="5">Probable tRNA pseudouridine synthase B</fullName>
        <ecNumber evidence="5">5.4.99.25</ecNumber>
    </recommendedName>
    <alternativeName>
        <fullName evidence="5">tRNA pseudouridine(55) synthase</fullName>
        <shortName evidence="5">Psi55 synthase</shortName>
    </alternativeName>
    <alternativeName>
        <fullName evidence="5">tRNA pseudouridylate synthase</fullName>
    </alternativeName>
    <alternativeName>
        <fullName evidence="5">tRNA-uridine isomerase</fullName>
    </alternativeName>
</protein>
<dbReference type="InterPro" id="IPR020103">
    <property type="entry name" value="PsdUridine_synth_cat_dom_sf"/>
</dbReference>
<keyword evidence="1 5" id="KW-0819">tRNA processing</keyword>
<reference evidence="8 10" key="2">
    <citation type="journal article" date="2017" name="BMC Genomics">
        <title>Genomic analysis of methanogenic archaea reveals a shift towards energy conservation.</title>
        <authorList>
            <person name="Gilmore S.P."/>
            <person name="Henske J.K."/>
            <person name="Sexton J.A."/>
            <person name="Solomon K.V."/>
            <person name="Seppala S."/>
            <person name="Yoo J.I."/>
            <person name="Huyett L.M."/>
            <person name="Pressman A."/>
            <person name="Cogan J.Z."/>
            <person name="Kivenson V."/>
            <person name="Peng X."/>
            <person name="Tan Y."/>
            <person name="Valentine D.L."/>
            <person name="O'Malley M.A."/>
        </authorList>
    </citation>
    <scope>NUCLEOTIDE SEQUENCE [LARGE SCALE GENOMIC DNA]</scope>
    <source>
        <strain evidence="8 10">1R-7</strain>
    </source>
</reference>
<evidence type="ECO:0000313" key="8">
    <source>
        <dbReference type="EMBL" id="PAV06640.1"/>
    </source>
</evidence>
<dbReference type="PANTHER" id="PTHR23127:SF0">
    <property type="entry name" value="H_ACA RIBONUCLEOPROTEIN COMPLEX SUBUNIT DKC1"/>
    <property type="match status" value="1"/>
</dbReference>
<evidence type="ECO:0000256" key="3">
    <source>
        <dbReference type="ARBA" id="ARBA00060072"/>
    </source>
</evidence>
<sequence>MEDEYIYLIKDAKTNPEYGCKPEDRTIQQHIDHGIINLDKPSGPTSHEIDLWVKDIMHVKKTGHGGTLDPKVTGVLPVALNAATKALQLLLLSPKEYVCLMHLHTKVDEDRIHEVLEEFTGKIYQLPPIKSAVKREVRTRNIYAIKLLQIRDNQDVLFRVECEAGTYIRKLCHDIGAVLGCGAHMAELRRTMAGAFKEDDTLTTLQDLTDAYYYYEHDNDESYLRSIIQPIEYAARFIKKIYVKDSAVDAISHGANLASSGIVKLNRNIHKNNIVAIMTLKGELLAIGKSLYTTSEIVDNETQIVVNIQKVFIAPKTYPMMWK</sequence>
<dbReference type="PANTHER" id="PTHR23127">
    <property type="entry name" value="CENTROMERE/MICROTUBULE BINDING PROTEIN CBF5"/>
    <property type="match status" value="1"/>
</dbReference>
<dbReference type="EMBL" id="LMVN01000027">
    <property type="protein sequence ID" value="PAV06640.1"/>
    <property type="molecule type" value="Genomic_DNA"/>
</dbReference>
<dbReference type="InterPro" id="IPR012960">
    <property type="entry name" value="Dyskerin-like"/>
</dbReference>
<dbReference type="InterPro" id="IPR002478">
    <property type="entry name" value="PUA"/>
</dbReference>
<comment type="function">
    <text evidence="3 5">Could be responsible for synthesis of pseudouridine from uracil-55 in the psi GC loop of transfer RNAs.</text>
</comment>
<dbReference type="GO" id="GO:0160148">
    <property type="term" value="F:tRNA pseudouridine(55) synthase activity"/>
    <property type="evidence" value="ECO:0007669"/>
    <property type="project" value="UniProtKB-EC"/>
</dbReference>
<dbReference type="EC" id="5.4.99.25" evidence="5"/>
<dbReference type="GO" id="GO:0031118">
    <property type="term" value="P:rRNA pseudouridine synthesis"/>
    <property type="evidence" value="ECO:0007669"/>
    <property type="project" value="TreeGrafter"/>
</dbReference>
<dbReference type="Pfam" id="PF08068">
    <property type="entry name" value="DKCLD"/>
    <property type="match status" value="1"/>
</dbReference>
<dbReference type="GO" id="GO:0000495">
    <property type="term" value="P:box H/ACA sno(s)RNA 3'-end processing"/>
    <property type="evidence" value="ECO:0007669"/>
    <property type="project" value="TreeGrafter"/>
</dbReference>
<evidence type="ECO:0000313" key="11">
    <source>
        <dbReference type="Proteomes" id="UP000246004"/>
    </source>
</evidence>
<dbReference type="Proteomes" id="UP000246004">
    <property type="component" value="Unassembled WGS sequence"/>
</dbReference>
<name>A0A2A2HBF2_9EURY</name>
<evidence type="ECO:0000313" key="10">
    <source>
        <dbReference type="Proteomes" id="UP000217528"/>
    </source>
</evidence>
<accession>A0A2A2HBF2</accession>
<dbReference type="SMART" id="SM00359">
    <property type="entry name" value="PUA"/>
    <property type="match status" value="1"/>
</dbReference>
<dbReference type="GO" id="GO:0003723">
    <property type="term" value="F:RNA binding"/>
    <property type="evidence" value="ECO:0007669"/>
    <property type="project" value="InterPro"/>
</dbReference>
<dbReference type="GO" id="GO:1990481">
    <property type="term" value="P:mRNA pseudouridine synthesis"/>
    <property type="evidence" value="ECO:0007669"/>
    <property type="project" value="TreeGrafter"/>
</dbReference>
<dbReference type="SUPFAM" id="SSF55120">
    <property type="entry name" value="Pseudouridine synthase"/>
    <property type="match status" value="1"/>
</dbReference>
<evidence type="ECO:0000256" key="4">
    <source>
        <dbReference type="ARBA" id="ARBA00060775"/>
    </source>
</evidence>
<evidence type="ECO:0000256" key="5">
    <source>
        <dbReference type="HAMAP-Rule" id="MF_01081"/>
    </source>
</evidence>
<dbReference type="Pfam" id="PF01509">
    <property type="entry name" value="TruB_N"/>
    <property type="match status" value="1"/>
</dbReference>
<dbReference type="Proteomes" id="UP000217528">
    <property type="component" value="Unassembled WGS sequence"/>
</dbReference>
<dbReference type="HAMAP" id="MF_01081">
    <property type="entry name" value="TruB_arch"/>
    <property type="match status" value="1"/>
</dbReference>
<dbReference type="Gene3D" id="2.30.130.10">
    <property type="entry name" value="PUA domain"/>
    <property type="match status" value="1"/>
</dbReference>
<feature type="domain" description="Dyskerin-like" evidence="7">
    <location>
        <begin position="3"/>
        <end position="50"/>
    </location>
</feature>
<dbReference type="PROSITE" id="PS50890">
    <property type="entry name" value="PUA"/>
    <property type="match status" value="1"/>
</dbReference>
<dbReference type="AlphaFoldDB" id="A0A2A2HBF2"/>
<dbReference type="CDD" id="cd21148">
    <property type="entry name" value="PUA_Cbf5"/>
    <property type="match status" value="1"/>
</dbReference>
<dbReference type="InterPro" id="IPR032819">
    <property type="entry name" value="TruB_C"/>
</dbReference>
<comment type="caution">
    <text evidence="8">The sequence shown here is derived from an EMBL/GenBank/DDBJ whole genome shotgun (WGS) entry which is preliminary data.</text>
</comment>
<organism evidence="8 10">
    <name type="scientific">Methanosphaera cuniculi</name>
    <dbReference type="NCBI Taxonomy" id="1077256"/>
    <lineage>
        <taxon>Archaea</taxon>
        <taxon>Methanobacteriati</taxon>
        <taxon>Methanobacteriota</taxon>
        <taxon>Methanomada group</taxon>
        <taxon>Methanobacteria</taxon>
        <taxon>Methanobacteriales</taxon>
        <taxon>Methanobacteriaceae</taxon>
        <taxon>Methanosphaera</taxon>
    </lineage>
</organism>
<dbReference type="Pfam" id="PF16198">
    <property type="entry name" value="TruB_C_2"/>
    <property type="match status" value="1"/>
</dbReference>
<evidence type="ECO:0000256" key="1">
    <source>
        <dbReference type="ARBA" id="ARBA00022694"/>
    </source>
</evidence>
<dbReference type="CDD" id="cd02572">
    <property type="entry name" value="PseudoU_synth_hDyskerin"/>
    <property type="match status" value="1"/>
</dbReference>
<evidence type="ECO:0000259" key="7">
    <source>
        <dbReference type="SMART" id="SM01136"/>
    </source>
</evidence>
<dbReference type="Gene3D" id="3.30.2350.10">
    <property type="entry name" value="Pseudouridine synthase"/>
    <property type="match status" value="1"/>
</dbReference>
<keyword evidence="2 5" id="KW-0413">Isomerase</keyword>
<evidence type="ECO:0000256" key="2">
    <source>
        <dbReference type="ARBA" id="ARBA00023235"/>
    </source>
</evidence>
<dbReference type="SMART" id="SM01136">
    <property type="entry name" value="DKCLD"/>
    <property type="match status" value="1"/>
</dbReference>
<dbReference type="GO" id="GO:0031119">
    <property type="term" value="P:tRNA pseudouridine synthesis"/>
    <property type="evidence" value="ECO:0007669"/>
    <property type="project" value="UniProtKB-UniRule"/>
</dbReference>
<feature type="domain" description="PUA" evidence="6">
    <location>
        <begin position="239"/>
        <end position="313"/>
    </location>
</feature>
<comment type="catalytic activity">
    <reaction evidence="5">
        <text>uridine(55) in tRNA = pseudouridine(55) in tRNA</text>
        <dbReference type="Rhea" id="RHEA:42532"/>
        <dbReference type="Rhea" id="RHEA-COMP:10101"/>
        <dbReference type="Rhea" id="RHEA-COMP:10102"/>
        <dbReference type="ChEBI" id="CHEBI:65314"/>
        <dbReference type="ChEBI" id="CHEBI:65315"/>
        <dbReference type="EC" id="5.4.99.25"/>
    </reaction>
</comment>
<gene>
    <name evidence="5 9" type="primary">truB</name>
    <name evidence="8" type="ORF">ASJ82_04210</name>
    <name evidence="9" type="ORF">MSCUN_13600</name>
</gene>
<proteinExistence type="inferred from homology"/>
<dbReference type="InterPro" id="IPR026326">
    <property type="entry name" value="TruB_arch"/>
</dbReference>
<reference evidence="9 11" key="1">
    <citation type="submission" date="2016-04" db="EMBL/GenBank/DDBJ databases">
        <title>Genome sequence of Methanosphaera cuniculi DSM 4103.</title>
        <authorList>
            <person name="Poehlein A."/>
            <person name="Seedorf H."/>
            <person name="Daniel R."/>
        </authorList>
    </citation>
    <scope>NUCLEOTIDE SEQUENCE [LARGE SCALE GENOMIC DNA]</scope>
    <source>
        <strain evidence="9 11">DSM 4103</strain>
    </source>
</reference>
<dbReference type="FunFam" id="3.30.2350.10:FF:000001">
    <property type="entry name" value="H/ACA ribonucleoprotein complex subunit CBF5"/>
    <property type="match status" value="1"/>
</dbReference>
<dbReference type="Pfam" id="PF01472">
    <property type="entry name" value="PUA"/>
    <property type="match status" value="1"/>
</dbReference>
<comment type="similarity">
    <text evidence="4 5">Belongs to the pseudouridine synthase TruB family. Type 2 subfamily.</text>
</comment>
<dbReference type="InterPro" id="IPR004802">
    <property type="entry name" value="tRNA_PsdUridine_synth_B_fam"/>
</dbReference>
<dbReference type="NCBIfam" id="NF003280">
    <property type="entry name" value="PRK04270.1"/>
    <property type="match status" value="1"/>
</dbReference>
<feature type="active site" description="Nucleophile" evidence="5">
    <location>
        <position position="69"/>
    </location>
</feature>
<dbReference type="GO" id="GO:0031120">
    <property type="term" value="P:snRNA pseudouridine synthesis"/>
    <property type="evidence" value="ECO:0007669"/>
    <property type="project" value="TreeGrafter"/>
</dbReference>
<dbReference type="InterPro" id="IPR002501">
    <property type="entry name" value="PsdUridine_synth_N"/>
</dbReference>
<evidence type="ECO:0000259" key="6">
    <source>
        <dbReference type="SMART" id="SM00359"/>
    </source>
</evidence>
<dbReference type="SUPFAM" id="SSF88697">
    <property type="entry name" value="PUA domain-like"/>
    <property type="match status" value="1"/>
</dbReference>
<dbReference type="NCBIfam" id="TIGR00425">
    <property type="entry name" value="CBF5"/>
    <property type="match status" value="1"/>
</dbReference>
<dbReference type="EMBL" id="LWMS01000044">
    <property type="protein sequence ID" value="PWL07828.1"/>
    <property type="molecule type" value="Genomic_DNA"/>
</dbReference>
<dbReference type="NCBIfam" id="TIGR00451">
    <property type="entry name" value="unchar_dom_2"/>
    <property type="match status" value="1"/>
</dbReference>